<dbReference type="InterPro" id="IPR002933">
    <property type="entry name" value="Peptidase_M20"/>
</dbReference>
<name>A0A410D6K1_9BACL</name>
<dbReference type="EMBL" id="AP021853">
    <property type="protein sequence ID" value="BBN97973.1"/>
    <property type="molecule type" value="Genomic_DNA"/>
</dbReference>
<dbReference type="Proteomes" id="UP000326951">
    <property type="component" value="Chromosome"/>
</dbReference>
<dbReference type="PANTHER" id="PTHR32494:SF5">
    <property type="entry name" value="ALLANTOATE AMIDOHYDROLASE"/>
    <property type="match status" value="1"/>
</dbReference>
<dbReference type="Gene3D" id="3.40.630.10">
    <property type="entry name" value="Zn peptidases"/>
    <property type="match status" value="1"/>
</dbReference>
<feature type="binding site" evidence="3">
    <location>
        <position position="95"/>
    </location>
    <ligand>
        <name>Zn(2+)</name>
        <dbReference type="ChEBI" id="CHEBI:29105"/>
        <label>2</label>
    </ligand>
</feature>
<dbReference type="CDD" id="cd03884">
    <property type="entry name" value="M20_bAS"/>
    <property type="match status" value="1"/>
</dbReference>
<dbReference type="SUPFAM" id="SSF53187">
    <property type="entry name" value="Zn-dependent exopeptidases"/>
    <property type="match status" value="1"/>
</dbReference>
<dbReference type="InterPro" id="IPR036264">
    <property type="entry name" value="Bact_exopeptidase_dim_dom"/>
</dbReference>
<accession>A0A410D6K1</accession>
<dbReference type="Pfam" id="PF01546">
    <property type="entry name" value="Peptidase_M20"/>
    <property type="match status" value="1"/>
</dbReference>
<dbReference type="AlphaFoldDB" id="A0A410D6K1"/>
<dbReference type="GO" id="GO:0046872">
    <property type="term" value="F:metal ion binding"/>
    <property type="evidence" value="ECO:0007669"/>
    <property type="project" value="UniProtKB-KW"/>
</dbReference>
<dbReference type="NCBIfam" id="TIGR01879">
    <property type="entry name" value="hydantase"/>
    <property type="match status" value="1"/>
</dbReference>
<dbReference type="InterPro" id="IPR010158">
    <property type="entry name" value="Amidase_Cbmase"/>
</dbReference>
<dbReference type="Proteomes" id="UP000285882">
    <property type="component" value="Chromosome"/>
</dbReference>
<dbReference type="STRING" id="1449983.GCA_000647835_02166"/>
<dbReference type="PANTHER" id="PTHR32494">
    <property type="entry name" value="ALLANTOATE DEIMINASE-RELATED"/>
    <property type="match status" value="1"/>
</dbReference>
<sequence length="409" mass="44858">MQEQKLKINAERLKETIEKFADFGRTEKNGVTRLSLSNEDIGARDYLVSCCKELGMSIKVDDVANVYATMAGSEDRPPLVMGSHLDTVKKGGRFDGVLGVIAALEVARTLHDHRIQPKIPFMLVDFTNEEGARFDPAMMCSGIISGKFEKAQMLQSMDSQGMTFGEALAASGYEGDAANRLQEATAYLEMHIEQGPVLESEARSIGIVEGVVGMVNDEIEVTGASDHAGTTPMPMRKDALFAATDAIVLLRKKLNELDSDLVYTMGRMLVAPNIHTVIPNRVTFTLEARHKDMNVVAQVVQAIKELPETLGGCTIKVRKLWGRKTVAFDQTLCDRLEQSAQELGYTYKRMYSGAGHDAQYIADYIPTAMIFVPSLDGKSHCEEEFTDYEDCAKGVNAALDTVLSILSPA</sequence>
<keyword evidence="3" id="KW-0479">Metal-binding</keyword>
<protein>
    <submittedName>
        <fullName evidence="4">Zn-dependent hydrolase</fullName>
    </submittedName>
</protein>
<evidence type="ECO:0000256" key="3">
    <source>
        <dbReference type="PIRSR" id="PIRSR001235-1"/>
    </source>
</evidence>
<dbReference type="RefSeq" id="WP_028975800.1">
    <property type="nucleotide sequence ID" value="NZ_AP021853.1"/>
</dbReference>
<dbReference type="EMBL" id="CP025688">
    <property type="protein sequence ID" value="QAA21706.1"/>
    <property type="molecule type" value="Genomic_DNA"/>
</dbReference>
<gene>
    <name evidence="5" type="ORF">C0674_03190</name>
    <name evidence="4" type="ORF">St703_06780</name>
</gene>
<feature type="binding site" evidence="3">
    <location>
        <position position="130"/>
    </location>
    <ligand>
        <name>Zn(2+)</name>
        <dbReference type="ChEBI" id="CHEBI:29105"/>
        <label>2</label>
    </ligand>
</feature>
<keyword evidence="2 4" id="KW-0378">Hydrolase</keyword>
<evidence type="ECO:0000313" key="7">
    <source>
        <dbReference type="Proteomes" id="UP000326951"/>
    </source>
</evidence>
<feature type="binding site" evidence="3">
    <location>
        <position position="95"/>
    </location>
    <ligand>
        <name>Zn(2+)</name>
        <dbReference type="ChEBI" id="CHEBI:29105"/>
        <label>1</label>
    </ligand>
</feature>
<comment type="similarity">
    <text evidence="1">Belongs to the peptidase M20 family.</text>
</comment>
<dbReference type="GO" id="GO:0016813">
    <property type="term" value="F:hydrolase activity, acting on carbon-nitrogen (but not peptide) bonds, in linear amidines"/>
    <property type="evidence" value="ECO:0007669"/>
    <property type="project" value="InterPro"/>
</dbReference>
<dbReference type="NCBIfam" id="NF006771">
    <property type="entry name" value="PRK09290.1-5"/>
    <property type="match status" value="1"/>
</dbReference>
<evidence type="ECO:0000313" key="4">
    <source>
        <dbReference type="EMBL" id="BBN97973.1"/>
    </source>
</evidence>
<dbReference type="PIRSF" id="PIRSF001235">
    <property type="entry name" value="Amidase_carbamoylase"/>
    <property type="match status" value="1"/>
</dbReference>
<feature type="binding site" evidence="3">
    <location>
        <position position="84"/>
    </location>
    <ligand>
        <name>Zn(2+)</name>
        <dbReference type="ChEBI" id="CHEBI:29105"/>
        <label>1</label>
    </ligand>
</feature>
<evidence type="ECO:0000313" key="5">
    <source>
        <dbReference type="EMBL" id="QAA21706.1"/>
    </source>
</evidence>
<dbReference type="SUPFAM" id="SSF55031">
    <property type="entry name" value="Bacterial exopeptidase dimerisation domain"/>
    <property type="match status" value="1"/>
</dbReference>
<organism evidence="4 7">
    <name type="scientific">Sporolactobacillus terrae</name>
    <dbReference type="NCBI Taxonomy" id="269673"/>
    <lineage>
        <taxon>Bacteria</taxon>
        <taxon>Bacillati</taxon>
        <taxon>Bacillota</taxon>
        <taxon>Bacilli</taxon>
        <taxon>Bacillales</taxon>
        <taxon>Sporolactobacillaceae</taxon>
        <taxon>Sporolactobacillus</taxon>
    </lineage>
</organism>
<evidence type="ECO:0000256" key="1">
    <source>
        <dbReference type="ARBA" id="ARBA00006153"/>
    </source>
</evidence>
<evidence type="ECO:0000313" key="6">
    <source>
        <dbReference type="Proteomes" id="UP000285882"/>
    </source>
</evidence>
<dbReference type="Gene3D" id="3.30.70.360">
    <property type="match status" value="1"/>
</dbReference>
<keyword evidence="6" id="KW-1185">Reference proteome</keyword>
<evidence type="ECO:0000256" key="2">
    <source>
        <dbReference type="ARBA" id="ARBA00022801"/>
    </source>
</evidence>
<reference evidence="4 7" key="2">
    <citation type="submission" date="2019-09" db="EMBL/GenBank/DDBJ databases">
        <title>Complete genome sequence of Sporolactobacillus terrae 70-3.</title>
        <authorList>
            <person name="Tanaka N."/>
            <person name="Shiwa Y."/>
            <person name="Fujita N."/>
            <person name="Tanasupawat S."/>
        </authorList>
    </citation>
    <scope>NUCLEOTIDE SEQUENCE [LARGE SCALE GENOMIC DNA]</scope>
    <source>
        <strain evidence="4 7">70-3</strain>
    </source>
</reference>
<proteinExistence type="inferred from homology"/>
<feature type="binding site" evidence="3">
    <location>
        <position position="380"/>
    </location>
    <ligand>
        <name>Zn(2+)</name>
        <dbReference type="ChEBI" id="CHEBI:29105"/>
        <label>2</label>
    </ligand>
</feature>
<reference evidence="5 6" key="1">
    <citation type="submission" date="2018-01" db="EMBL/GenBank/DDBJ databases">
        <title>Complete genome sequencing of Sporolactobacillus terrae DLG3.</title>
        <authorList>
            <person name="Nam Y.-D."/>
            <person name="Kang J."/>
            <person name="Chung W.-H."/>
        </authorList>
    </citation>
    <scope>NUCLEOTIDE SEQUENCE [LARGE SCALE GENOMIC DNA]</scope>
    <source>
        <strain evidence="5 6">DLG3</strain>
    </source>
</reference>
<feature type="binding site" evidence="3">
    <location>
        <position position="191"/>
    </location>
    <ligand>
        <name>Zn(2+)</name>
        <dbReference type="ChEBI" id="CHEBI:29105"/>
        <label>1</label>
    </ligand>
</feature>
<keyword evidence="3" id="KW-0862">Zinc</keyword>
<comment type="cofactor">
    <cofactor evidence="3">
        <name>Zn(2+)</name>
        <dbReference type="ChEBI" id="CHEBI:29105"/>
    </cofactor>
    <text evidence="3">Binds 2 Zn(2+) ions per subunit.</text>
</comment>